<evidence type="ECO:0000256" key="7">
    <source>
        <dbReference type="ARBA" id="ARBA00022692"/>
    </source>
</evidence>
<feature type="transmembrane region" description="Helical" evidence="13">
    <location>
        <begin position="120"/>
        <end position="141"/>
    </location>
</feature>
<comment type="subcellular location">
    <subcellularLocation>
        <location evidence="3">Cytoplasm</location>
    </subcellularLocation>
    <subcellularLocation>
        <location evidence="2">Membrane</location>
        <topology evidence="2">Multi-pass membrane protein</topology>
    </subcellularLocation>
    <subcellularLocation>
        <location evidence="1">Nucleus</location>
    </subcellularLocation>
</comment>
<evidence type="ECO:0000256" key="6">
    <source>
        <dbReference type="ARBA" id="ARBA00022490"/>
    </source>
</evidence>
<dbReference type="InterPro" id="IPR016024">
    <property type="entry name" value="ARM-type_fold"/>
</dbReference>
<feature type="domain" description="Exportin-1/Importin-beta-like" evidence="14">
    <location>
        <begin position="339"/>
        <end position="478"/>
    </location>
</feature>
<evidence type="ECO:0000313" key="16">
    <source>
        <dbReference type="Proteomes" id="UP000006671"/>
    </source>
</evidence>
<dbReference type="RefSeq" id="XP_002683027.1">
    <property type="nucleotide sequence ID" value="XM_002682981.1"/>
</dbReference>
<sequence>MLNPNDIEEHSTRPLSSSIFSPLSPTKMSMRKSKKIGNLLRPGTAASTFYQVLNQPQTDQTLLGNSSSNNIQTNGKGTFLAPQDENHTAIFSVIIVVWTVIEFPRLLIGYSGNLKEKVPRVFAFMILSTIQPLLYIYFIVYQPVVSPLDYIICSIQLLFYILEYIFGISSLRNFTRVSGIRYKLYFNKDGTLALDEEEDVENKNFVEPFNINTEGDFKYNLSDLSDLNKLQSILEIYYSGSLYVHGSNNSQQQINIETMLQHYFGSDRDCWKKGILLLANSSGNSTMQHVQWFALTLLEESVHHVAYWQNEMKDEERQQVENVLMVNVLPNYRLYPASIWRKACKVVVEIVKMEWPQRWPNFLNQVFQIGNNSDTVVVALTILQMLSEEISSMSGENTRDKDDIPEDRKEVLYQSMLSIVDELLTFLLGILTSLHDGYFATLFSKIQSQQNIDETSFKGFCEIVTFSLDCLNHVLSWSIKERIDDPMYSITTKALSCFSEVISKSIKTTQVDDNYARSLGILMNNMYSAMLDLLSTYSGIFNFENELFSEGEREELIVKLHLMVQGFSEYHLGRIFLAMHNDDLGHGLNKLQLNFDINAFLERFYRFTTLQFTTDDYQTAVATWLTIIDTVTNSFEDVSDTSFYQTYHNCIKLLIRDVIGRIQFREIKKYFSNSLKVNIEKIDIKYLEDLDDTKKDSQNCTDFYNHLDVCVELIGASIETFRDELEVVMENFEKTITDFNSVFNNLLPSCIQSQTLPDRKTWDIVTMIFKDLRTLIFILTRLSNTFVYDFESKFNITANLFTKILAIQNTGIRTIFDNNSQYAMIIQKLDPSPHSIGLYRLTEETFSFLQQYIRWIFLFGTNISAKIVEQVEKSGSTSDELLQMQTNYISLVTSICDNIVQCLLISSNSASFTLPFDLTASSTSLLLLLSSSLTNLSLKQPTATNLNGMAYKHFLSTTIEELPSFQSLILPNLNQMISSIASKYPPILENAEFILSKIFVSISTSILSKKNLSLLEDLNDRNKLYERLAFRQVLPAFGNNSMMNCFATIFINILIAKSHNLYKSELITSLYNMVNAGNWENFSVFIQQFLSSDNKLVQKLSNDQKQQLLIRLLAKPNHIEDSEWRRRESFAKRVSQFTNDISYSVKQNTHSNLSFLVLNYINK</sequence>
<dbReference type="InterPro" id="IPR019184">
    <property type="entry name" value="Uncharacterised_TM-17"/>
</dbReference>
<keyword evidence="8" id="KW-0653">Protein transport</keyword>
<dbReference type="GO" id="GO:0005634">
    <property type="term" value="C:nucleus"/>
    <property type="evidence" value="ECO:0007669"/>
    <property type="project" value="UniProtKB-SubCell"/>
</dbReference>
<dbReference type="OMA" id="WRKACKV"/>
<evidence type="ECO:0000256" key="4">
    <source>
        <dbReference type="ARBA" id="ARBA00009466"/>
    </source>
</evidence>
<evidence type="ECO:0000256" key="11">
    <source>
        <dbReference type="ARBA" id="ARBA00023242"/>
    </source>
</evidence>
<evidence type="ECO:0000256" key="12">
    <source>
        <dbReference type="SAM" id="MobiDB-lite"/>
    </source>
</evidence>
<dbReference type="GO" id="GO:0005737">
    <property type="term" value="C:cytoplasm"/>
    <property type="evidence" value="ECO:0007669"/>
    <property type="project" value="UniProtKB-SubCell"/>
</dbReference>
<dbReference type="eggNOG" id="KOG2020">
    <property type="taxonomic scope" value="Eukaryota"/>
</dbReference>
<dbReference type="InterPro" id="IPR013598">
    <property type="entry name" value="Exportin-1/Importin-b-like"/>
</dbReference>
<dbReference type="PANTHER" id="PTHR21452:SF4">
    <property type="entry name" value="EXPORTIN-6"/>
    <property type="match status" value="1"/>
</dbReference>
<evidence type="ECO:0000256" key="5">
    <source>
        <dbReference type="ARBA" id="ARBA00022448"/>
    </source>
</evidence>
<dbReference type="Proteomes" id="UP000006671">
    <property type="component" value="Unassembled WGS sequence"/>
</dbReference>
<keyword evidence="5" id="KW-0813">Transport</keyword>
<keyword evidence="10 13" id="KW-0472">Membrane</keyword>
<accession>D2UXH0</accession>
<evidence type="ECO:0000313" key="15">
    <source>
        <dbReference type="EMBL" id="EFC50283.1"/>
    </source>
</evidence>
<evidence type="ECO:0000256" key="8">
    <source>
        <dbReference type="ARBA" id="ARBA00022927"/>
    </source>
</evidence>
<dbReference type="EMBL" id="GG738845">
    <property type="protein sequence ID" value="EFC50283.1"/>
    <property type="molecule type" value="Genomic_DNA"/>
</dbReference>
<evidence type="ECO:0000256" key="10">
    <source>
        <dbReference type="ARBA" id="ARBA00023136"/>
    </source>
</evidence>
<dbReference type="GO" id="GO:0005049">
    <property type="term" value="F:nuclear export signal receptor activity"/>
    <property type="evidence" value="ECO:0007669"/>
    <property type="project" value="InterPro"/>
</dbReference>
<dbReference type="Pfam" id="PF08389">
    <property type="entry name" value="Xpo1"/>
    <property type="match status" value="1"/>
</dbReference>
<protein>
    <submittedName>
        <fullName evidence="15">Exportin-6 protein</fullName>
    </submittedName>
</protein>
<dbReference type="VEuPathDB" id="AmoebaDB:NAEGRDRAFT_77671"/>
<feature type="transmembrane region" description="Helical" evidence="13">
    <location>
        <begin position="89"/>
        <end position="108"/>
    </location>
</feature>
<feature type="compositionally biased region" description="Low complexity" evidence="12">
    <location>
        <begin position="14"/>
        <end position="25"/>
    </location>
</feature>
<dbReference type="GO" id="GO:0006611">
    <property type="term" value="P:protein export from nucleus"/>
    <property type="evidence" value="ECO:0007669"/>
    <property type="project" value="InterPro"/>
</dbReference>
<evidence type="ECO:0000256" key="3">
    <source>
        <dbReference type="ARBA" id="ARBA00004496"/>
    </source>
</evidence>
<evidence type="ECO:0000256" key="2">
    <source>
        <dbReference type="ARBA" id="ARBA00004141"/>
    </source>
</evidence>
<evidence type="ECO:0000256" key="9">
    <source>
        <dbReference type="ARBA" id="ARBA00022989"/>
    </source>
</evidence>
<dbReference type="OrthoDB" id="311720at2759"/>
<dbReference type="GeneID" id="8863573"/>
<keyword evidence="7 13" id="KW-0812">Transmembrane</keyword>
<keyword evidence="9 13" id="KW-1133">Transmembrane helix</keyword>
<evidence type="ECO:0000256" key="13">
    <source>
        <dbReference type="SAM" id="Phobius"/>
    </source>
</evidence>
<name>D2UXH0_NAEGR</name>
<reference evidence="15 16" key="1">
    <citation type="journal article" date="2010" name="Cell">
        <title>The genome of Naegleria gruberi illuminates early eukaryotic versatility.</title>
        <authorList>
            <person name="Fritz-Laylin L.K."/>
            <person name="Prochnik S.E."/>
            <person name="Ginger M.L."/>
            <person name="Dacks J.B."/>
            <person name="Carpenter M.L."/>
            <person name="Field M.C."/>
            <person name="Kuo A."/>
            <person name="Paredez A."/>
            <person name="Chapman J."/>
            <person name="Pham J."/>
            <person name="Shu S."/>
            <person name="Neupane R."/>
            <person name="Cipriano M."/>
            <person name="Mancuso J."/>
            <person name="Tu H."/>
            <person name="Salamov A."/>
            <person name="Lindquist E."/>
            <person name="Shapiro H."/>
            <person name="Lucas S."/>
            <person name="Grigoriev I.V."/>
            <person name="Cande W.Z."/>
            <person name="Fulton C."/>
            <person name="Rokhsar D.S."/>
            <person name="Dawson S.C."/>
        </authorList>
    </citation>
    <scope>NUCLEOTIDE SEQUENCE [LARGE SCALE GENOMIC DNA]</scope>
    <source>
        <strain evidence="15 16">NEG-M</strain>
    </source>
</reference>
<evidence type="ECO:0000259" key="14">
    <source>
        <dbReference type="Pfam" id="PF08389"/>
    </source>
</evidence>
<comment type="similarity">
    <text evidence="4">Belongs to the exportin family.</text>
</comment>
<keyword evidence="16" id="KW-1185">Reference proteome</keyword>
<feature type="region of interest" description="Disordered" evidence="12">
    <location>
        <begin position="1"/>
        <end position="27"/>
    </location>
</feature>
<dbReference type="InParanoid" id="D2UXH0"/>
<dbReference type="SUPFAM" id="SSF48371">
    <property type="entry name" value="ARM repeat"/>
    <property type="match status" value="1"/>
</dbReference>
<gene>
    <name evidence="15" type="ORF">NAEGRDRAFT_77671</name>
</gene>
<dbReference type="STRING" id="5762.D2UXH0"/>
<organism evidence="16">
    <name type="scientific">Naegleria gruberi</name>
    <name type="common">Amoeba</name>
    <dbReference type="NCBI Taxonomy" id="5762"/>
    <lineage>
        <taxon>Eukaryota</taxon>
        <taxon>Discoba</taxon>
        <taxon>Heterolobosea</taxon>
        <taxon>Tetramitia</taxon>
        <taxon>Eutetramitia</taxon>
        <taxon>Vahlkampfiidae</taxon>
        <taxon>Naegleria</taxon>
    </lineage>
</organism>
<dbReference type="GO" id="GO:0016020">
    <property type="term" value="C:membrane"/>
    <property type="evidence" value="ECO:0007669"/>
    <property type="project" value="UniProtKB-SubCell"/>
</dbReference>
<dbReference type="Gene3D" id="1.25.10.10">
    <property type="entry name" value="Leucine-rich Repeat Variant"/>
    <property type="match status" value="1"/>
</dbReference>
<evidence type="ECO:0000256" key="1">
    <source>
        <dbReference type="ARBA" id="ARBA00004123"/>
    </source>
</evidence>
<dbReference type="InterPro" id="IPR011989">
    <property type="entry name" value="ARM-like"/>
</dbReference>
<proteinExistence type="inferred from homology"/>
<keyword evidence="6" id="KW-0963">Cytoplasm</keyword>
<dbReference type="Pfam" id="PF09799">
    <property type="entry name" value="Transmemb_17"/>
    <property type="match status" value="1"/>
</dbReference>
<dbReference type="AlphaFoldDB" id="D2UXH0"/>
<dbReference type="PANTHER" id="PTHR21452">
    <property type="entry name" value="EXPORTIN-6"/>
    <property type="match status" value="1"/>
</dbReference>
<dbReference type="KEGG" id="ngr:NAEGRDRAFT_77671"/>
<keyword evidence="11" id="KW-0539">Nucleus</keyword>
<dbReference type="InterPro" id="IPR040016">
    <property type="entry name" value="XPO6"/>
</dbReference>